<keyword evidence="1" id="KW-0813">Transport</keyword>
<evidence type="ECO:0000313" key="4">
    <source>
        <dbReference type="EMBL" id="AVO36016.1"/>
    </source>
</evidence>
<dbReference type="GO" id="GO:0009306">
    <property type="term" value="P:protein secretion"/>
    <property type="evidence" value="ECO:0007669"/>
    <property type="project" value="InterPro"/>
</dbReference>
<protein>
    <recommendedName>
        <fullName evidence="1">Type II secretion system protein K</fullName>
    </recommendedName>
</protein>
<keyword evidence="1" id="KW-1003">Cell membrane</keyword>
<dbReference type="InterPro" id="IPR049179">
    <property type="entry name" value="T2SSK_SAM-like_2nd"/>
</dbReference>
<feature type="domain" description="T2SS protein K second SAM-like" evidence="2">
    <location>
        <begin position="207"/>
        <end position="257"/>
    </location>
</feature>
<reference evidence="4 5" key="1">
    <citation type="submission" date="2018-03" db="EMBL/GenBank/DDBJ databases">
        <title>Genome sequencing of Ottowia sp.</title>
        <authorList>
            <person name="Kim S.-J."/>
            <person name="Heo J."/>
            <person name="Kwon S.-W."/>
        </authorList>
    </citation>
    <scope>NUCLEOTIDE SEQUENCE [LARGE SCALE GENOMIC DNA]</scope>
    <source>
        <strain evidence="4 5">KADR8-3</strain>
    </source>
</reference>
<dbReference type="Pfam" id="PF21687">
    <property type="entry name" value="T2SSK_1st"/>
    <property type="match status" value="1"/>
</dbReference>
<gene>
    <name evidence="4" type="ORF">C6570_06960</name>
</gene>
<accession>A0A2S0MJH8</accession>
<dbReference type="AlphaFoldDB" id="A0A2S0MJH8"/>
<evidence type="ECO:0000256" key="1">
    <source>
        <dbReference type="PIRNR" id="PIRNR002786"/>
    </source>
</evidence>
<dbReference type="KEGG" id="otk:C6570_06960"/>
<dbReference type="PIRSF" id="PIRSF002786">
    <property type="entry name" value="XcpX"/>
    <property type="match status" value="1"/>
</dbReference>
<dbReference type="OrthoDB" id="5293133at2"/>
<dbReference type="Proteomes" id="UP000239709">
    <property type="component" value="Chromosome"/>
</dbReference>
<dbReference type="Gene3D" id="3.30.1300.30">
    <property type="entry name" value="GSPII I/J protein-like"/>
    <property type="match status" value="1"/>
</dbReference>
<dbReference type="EMBL" id="CP027666">
    <property type="protein sequence ID" value="AVO36016.1"/>
    <property type="molecule type" value="Genomic_DNA"/>
</dbReference>
<dbReference type="InterPro" id="IPR005628">
    <property type="entry name" value="GspK"/>
</dbReference>
<dbReference type="Pfam" id="PF03934">
    <property type="entry name" value="T2SSK"/>
    <property type="match status" value="1"/>
</dbReference>
<sequence>MITVALVATLAAAAMWRQWRGVEVEAAERARVQSAWILTGALDWGRLILAGDLREDRNRGFDADHLGEPWAVPLAEARLSTFLAAGEASSDTDRDAFLSGQITDMQSRMNVMNLVAGAPSQQLDAFTRFTRLFELLNLPSGELGALQRALARASAAMRGPTDDGGDAPLLPRRFEQLAWLGLPASTLDTLRPYVTVLPLVNNAPTPVNLNTASAQVIAASIPELDMARAQRVVVQRDSSFFKQPSDAMQAVGGPQASTTWVSTTSDFFEVRGRLRLDDVALEEVSVVQRDRRTRQVTTLWRERTALTVDLGNGAGATPLARAAGAR</sequence>
<keyword evidence="1" id="KW-0997">Cell inner membrane</keyword>
<evidence type="ECO:0000259" key="2">
    <source>
        <dbReference type="Pfam" id="PF03934"/>
    </source>
</evidence>
<organism evidence="4 5">
    <name type="scientific">Ottowia oryzae</name>
    <dbReference type="NCBI Taxonomy" id="2109914"/>
    <lineage>
        <taxon>Bacteria</taxon>
        <taxon>Pseudomonadati</taxon>
        <taxon>Pseudomonadota</taxon>
        <taxon>Betaproteobacteria</taxon>
        <taxon>Burkholderiales</taxon>
        <taxon>Comamonadaceae</taxon>
        <taxon>Ottowia</taxon>
    </lineage>
</organism>
<comment type="similarity">
    <text evidence="1">Belongs to the GSP K family.</text>
</comment>
<proteinExistence type="inferred from homology"/>
<feature type="domain" description="T2SS protein K first SAM-like" evidence="3">
    <location>
        <begin position="107"/>
        <end position="198"/>
    </location>
</feature>
<name>A0A2S0MJH8_9BURK</name>
<keyword evidence="1" id="KW-0472">Membrane</keyword>
<evidence type="ECO:0000259" key="3">
    <source>
        <dbReference type="Pfam" id="PF21687"/>
    </source>
</evidence>
<dbReference type="InterPro" id="IPR049031">
    <property type="entry name" value="T2SSK_SAM-like_1st"/>
</dbReference>
<evidence type="ECO:0000313" key="5">
    <source>
        <dbReference type="Proteomes" id="UP000239709"/>
    </source>
</evidence>
<dbReference type="GO" id="GO:0005886">
    <property type="term" value="C:plasma membrane"/>
    <property type="evidence" value="ECO:0007669"/>
    <property type="project" value="UniProtKB-SubCell"/>
</dbReference>
<comment type="subcellular location">
    <subcellularLocation>
        <location evidence="1">Cell inner membrane</location>
    </subcellularLocation>
</comment>
<keyword evidence="5" id="KW-1185">Reference proteome</keyword>
<dbReference type="NCBIfam" id="NF037980">
    <property type="entry name" value="T2SS_GspK"/>
    <property type="match status" value="1"/>
</dbReference>